<dbReference type="Pfam" id="PF12511">
    <property type="entry name" value="DUF3716"/>
    <property type="match status" value="1"/>
</dbReference>
<proteinExistence type="predicted"/>
<accession>A0A9P9D5P6</accession>
<feature type="region of interest" description="Disordered" evidence="2">
    <location>
        <begin position="161"/>
        <end position="190"/>
    </location>
</feature>
<feature type="region of interest" description="Disordered" evidence="2">
    <location>
        <begin position="749"/>
        <end position="817"/>
    </location>
</feature>
<dbReference type="OrthoDB" id="4800057at2759"/>
<feature type="compositionally biased region" description="Low complexity" evidence="2">
    <location>
        <begin position="1"/>
        <end position="13"/>
    </location>
</feature>
<dbReference type="EMBL" id="JAGMUV010000033">
    <property type="protein sequence ID" value="KAH7114060.1"/>
    <property type="molecule type" value="Genomic_DNA"/>
</dbReference>
<feature type="coiled-coil region" evidence="1">
    <location>
        <begin position="87"/>
        <end position="114"/>
    </location>
</feature>
<feature type="region of interest" description="Disordered" evidence="2">
    <location>
        <begin position="524"/>
        <end position="564"/>
    </location>
</feature>
<protein>
    <submittedName>
        <fullName evidence="3">Uncharacterized protein</fullName>
    </submittedName>
</protein>
<feature type="compositionally biased region" description="Polar residues" evidence="2">
    <location>
        <begin position="382"/>
        <end position="396"/>
    </location>
</feature>
<comment type="caution">
    <text evidence="3">The sequence shown here is derived from an EMBL/GenBank/DDBJ whole genome shotgun (WGS) entry which is preliminary data.</text>
</comment>
<dbReference type="AlphaFoldDB" id="A0A9P9D5P6"/>
<feature type="compositionally biased region" description="Basic and acidic residues" evidence="2">
    <location>
        <begin position="397"/>
        <end position="407"/>
    </location>
</feature>
<feature type="region of interest" description="Disordered" evidence="2">
    <location>
        <begin position="448"/>
        <end position="467"/>
    </location>
</feature>
<evidence type="ECO:0000313" key="3">
    <source>
        <dbReference type="EMBL" id="KAH7114060.1"/>
    </source>
</evidence>
<dbReference type="Proteomes" id="UP000738349">
    <property type="component" value="Unassembled WGS sequence"/>
</dbReference>
<dbReference type="InterPro" id="IPR022190">
    <property type="entry name" value="DUF3716"/>
</dbReference>
<gene>
    <name evidence="3" type="ORF">EDB81DRAFT_823804</name>
</gene>
<reference evidence="3" key="1">
    <citation type="journal article" date="2021" name="Nat. Commun.">
        <title>Genetic determinants of endophytism in the Arabidopsis root mycobiome.</title>
        <authorList>
            <person name="Mesny F."/>
            <person name="Miyauchi S."/>
            <person name="Thiergart T."/>
            <person name="Pickel B."/>
            <person name="Atanasova L."/>
            <person name="Karlsson M."/>
            <person name="Huettel B."/>
            <person name="Barry K.W."/>
            <person name="Haridas S."/>
            <person name="Chen C."/>
            <person name="Bauer D."/>
            <person name="Andreopoulos W."/>
            <person name="Pangilinan J."/>
            <person name="LaButti K."/>
            <person name="Riley R."/>
            <person name="Lipzen A."/>
            <person name="Clum A."/>
            <person name="Drula E."/>
            <person name="Henrissat B."/>
            <person name="Kohler A."/>
            <person name="Grigoriev I.V."/>
            <person name="Martin F.M."/>
            <person name="Hacquard S."/>
        </authorList>
    </citation>
    <scope>NUCLEOTIDE SEQUENCE</scope>
    <source>
        <strain evidence="3">MPI-CAGE-AT-0147</strain>
    </source>
</reference>
<feature type="compositionally biased region" description="Polar residues" evidence="2">
    <location>
        <begin position="779"/>
        <end position="794"/>
    </location>
</feature>
<feature type="region of interest" description="Disordered" evidence="2">
    <location>
        <begin position="331"/>
        <end position="417"/>
    </location>
</feature>
<feature type="compositionally biased region" description="Basic and acidic residues" evidence="2">
    <location>
        <begin position="449"/>
        <end position="461"/>
    </location>
</feature>
<evidence type="ECO:0000256" key="1">
    <source>
        <dbReference type="SAM" id="Coils"/>
    </source>
</evidence>
<feature type="compositionally biased region" description="Polar residues" evidence="2">
    <location>
        <begin position="175"/>
        <end position="187"/>
    </location>
</feature>
<keyword evidence="1" id="KW-0175">Coiled coil</keyword>
<sequence length="996" mass="113225">MTSAEEAAAWEAPPADEHKSVWDETERNFWSNLRQQQDADQAVADREFRCATTDLKTELGNLTRRRSQLSDLQQRLAKDLAKVDEELASVIDSREEKADKLNRLEQKYHDGQQARVETRHKVVKTMRRFFQEKKGEDPDEEDTDQFDLIGLASLPATRLDQPVVNGTSGRGNDVTRPTTNGTPTNDIVTADETPMEGSEYRYEDRAREKPIDAIVDVVDADGNVIGPLERVEPWNQWVESIMELEIRRPVKIRRGRHFNDTHLATIYDRAEPKGVKWLSCMIQATGQIQSKRCQCCEKNQGAFDDCIIVGDELFQKCGNCEWNRQGCRGASGDTIDVPSARRRSRSRRETRASLRGAPAPQETESAPEKADNAAQEKRNAPETGTKTVVETENDSPSETRHDHRPEPAEESMSTESTRSIIGARIVQEATTILEAQDRAEAQISVSPPRYEEPQLRHHESQVPRWPPTSRFIHPRLIHPCRSPQPDTVQPSTEVGMTMKEHPVPTGGLTVPEPEQIPTPQECRVTPGFTPANAGNRPPSVDRPTPTSMPIDSPQPSEEAAEEPLEEITRETLELKDNGLVYTFPKCMEGVPVAKIDENHPYWDPHWPNVRGLIEPQLARWREKHQATLAPGADTGGSSKYHIGQQVNRGIKILEFLEEGDISPYQLLAKNYIVAGKVGICSYDTLFRLSETLTELVKFKLDIKPVEWIRQRLYELIKVQGANFNLPKTIYDFYHDPKLAALRRKHGFKNIGRPSGMKMGGQNVGSPSDTPKPSKKRKSMQSVTTTGRDTPQADQSPLAAQASHPHESPFSTHLRKRPRRLEPVVGPIHDAFHVEDYSDTESWSGVDISPRDYRLDRVKTRLFTSSTQVTQYWCWQEEDQCFEHQVLKDINPVSWGLHEEPIDFHLYLNEISEVVWNIEALRIHVVMRIEGSVLSKKDGLPRGDVMGSFKRERTMRRFMHFCRGKGVKILKESTAELDRRWESMQSEQLPERERGAQ</sequence>
<evidence type="ECO:0000256" key="2">
    <source>
        <dbReference type="SAM" id="MobiDB-lite"/>
    </source>
</evidence>
<keyword evidence="4" id="KW-1185">Reference proteome</keyword>
<name>A0A9P9D5P6_9HYPO</name>
<feature type="compositionally biased region" description="Basic and acidic residues" evidence="2">
    <location>
        <begin position="366"/>
        <end position="380"/>
    </location>
</feature>
<feature type="compositionally biased region" description="Polar residues" evidence="2">
    <location>
        <begin position="544"/>
        <end position="555"/>
    </location>
</feature>
<evidence type="ECO:0000313" key="4">
    <source>
        <dbReference type="Proteomes" id="UP000738349"/>
    </source>
</evidence>
<feature type="region of interest" description="Disordered" evidence="2">
    <location>
        <begin position="1"/>
        <end position="23"/>
    </location>
</feature>
<organism evidence="3 4">
    <name type="scientific">Dactylonectria macrodidyma</name>
    <dbReference type="NCBI Taxonomy" id="307937"/>
    <lineage>
        <taxon>Eukaryota</taxon>
        <taxon>Fungi</taxon>
        <taxon>Dikarya</taxon>
        <taxon>Ascomycota</taxon>
        <taxon>Pezizomycotina</taxon>
        <taxon>Sordariomycetes</taxon>
        <taxon>Hypocreomycetidae</taxon>
        <taxon>Hypocreales</taxon>
        <taxon>Nectriaceae</taxon>
        <taxon>Dactylonectria</taxon>
    </lineage>
</organism>